<feature type="binding site" evidence="14">
    <location>
        <position position="134"/>
    </location>
    <ligand>
        <name>L-histidine</name>
        <dbReference type="ChEBI" id="CHEBI:57595"/>
    </ligand>
</feature>
<evidence type="ECO:0000256" key="3">
    <source>
        <dbReference type="ARBA" id="ARBA00005539"/>
    </source>
</evidence>
<keyword evidence="8 13" id="KW-0067">ATP-binding</keyword>
<evidence type="ECO:0000256" key="7">
    <source>
        <dbReference type="ARBA" id="ARBA00022741"/>
    </source>
</evidence>
<reference evidence="17" key="1">
    <citation type="submission" date="2009-11" db="EMBL/GenBank/DDBJ databases">
        <title>The complete chromosome 1 of Sphaerobacter thermophilus DSM 20745.</title>
        <authorList>
            <person name="Lucas S."/>
            <person name="Copeland A."/>
            <person name="Lapidus A."/>
            <person name="Glavina del Rio T."/>
            <person name="Dalin E."/>
            <person name="Tice H."/>
            <person name="Bruce D."/>
            <person name="Goodwin L."/>
            <person name="Pitluck S."/>
            <person name="Kyrpides N."/>
            <person name="Mavromatis K."/>
            <person name="Ivanova N."/>
            <person name="Mikhailova N."/>
            <person name="LaButti K.M."/>
            <person name="Clum A."/>
            <person name="Sun H.I."/>
            <person name="Brettin T."/>
            <person name="Detter J.C."/>
            <person name="Han C."/>
            <person name="Larimer F."/>
            <person name="Land M."/>
            <person name="Hauser L."/>
            <person name="Markowitz V."/>
            <person name="Cheng J.F."/>
            <person name="Hugenholtz P."/>
            <person name="Woyke T."/>
            <person name="Wu D."/>
            <person name="Steenblock K."/>
            <person name="Schneider S."/>
            <person name="Pukall R."/>
            <person name="Goeker M."/>
            <person name="Klenk H.P."/>
            <person name="Eisen J.A."/>
        </authorList>
    </citation>
    <scope>NUCLEOTIDE SEQUENCE [LARGE SCALE GENOMIC DNA]</scope>
    <source>
        <strain evidence="17">ATCC 49802 / DSM 20745 / S 6022</strain>
    </source>
</reference>
<feature type="binding site" evidence="14">
    <location>
        <begin position="285"/>
        <end position="286"/>
    </location>
    <ligand>
        <name>L-histidine</name>
        <dbReference type="ChEBI" id="CHEBI:57595"/>
    </ligand>
</feature>
<evidence type="ECO:0000256" key="14">
    <source>
        <dbReference type="PIRSR" id="PIRSR001549-1"/>
    </source>
</evidence>
<evidence type="ECO:0000313" key="16">
    <source>
        <dbReference type="EMBL" id="ACZ37914.1"/>
    </source>
</evidence>
<evidence type="ECO:0000256" key="6">
    <source>
        <dbReference type="ARBA" id="ARBA00022598"/>
    </source>
</evidence>
<dbReference type="UniPathway" id="UPA00031">
    <property type="reaction ID" value="UER00006"/>
</dbReference>
<dbReference type="PANTHER" id="PTHR11476">
    <property type="entry name" value="HISTIDYL-TRNA SYNTHETASE"/>
    <property type="match status" value="1"/>
</dbReference>
<dbReference type="EMBL" id="CP001823">
    <property type="protein sequence ID" value="ACZ37914.1"/>
    <property type="molecule type" value="Genomic_DNA"/>
</dbReference>
<dbReference type="GO" id="GO:0005524">
    <property type="term" value="F:ATP binding"/>
    <property type="evidence" value="ECO:0007669"/>
    <property type="project" value="UniProtKB-UniRule"/>
</dbReference>
<dbReference type="InterPro" id="IPR041715">
    <property type="entry name" value="HisRS-like_core"/>
</dbReference>
<dbReference type="PIRSF" id="PIRSF001549">
    <property type="entry name" value="His-tRNA_synth"/>
    <property type="match status" value="1"/>
</dbReference>
<keyword evidence="5 13" id="KW-0963">Cytoplasm</keyword>
<dbReference type="InterPro" id="IPR036621">
    <property type="entry name" value="Anticodon-bd_dom_sf"/>
</dbReference>
<dbReference type="InterPro" id="IPR033656">
    <property type="entry name" value="HisRS_anticodon"/>
</dbReference>
<dbReference type="Gene3D" id="3.40.50.800">
    <property type="entry name" value="Anticodon-binding domain"/>
    <property type="match status" value="1"/>
</dbReference>
<sequence length="455" mass="50818">MAQSGGRPVRPPQVLKGMRDILPQQMVLRQHVISTFRRVFERYGFEPIETPVLEYLDVLTGKYGEDEKLIYHFTDRGGREVGMRYDLTVPLARFVATHRHELSFPFKRYHIEPVFRADRPQRGRYRQFWQCDADIVGTASMLADAEVIMVWIDALSAIHMPNFVIHINHRKLLQSMAQFAGVPEAQAVTIHRAIDKLGKIGREGVREEMLQNGISPEAADRVLDLVELEGEPEVVLAELRTRLAGNQLAQEGIADLEELFRYLGEMNADPKHYCLDLALARGLDYYTGPVFEAMVSEPNIGSLGGAGRYDHLIGMFLGEDIPATGASLGLERIIDVIQELNLLPQPRTVTDVLVTIFGDEELGASLGFVSQLRAAGINAEVYLGERRDLRRQMQYADRKGIPLAAFLGPEEIAAGTVNLRVMASGEQFTVPVGEAVDTIDRLRVRERDSDGAAGE</sequence>
<feature type="binding site" evidence="14">
    <location>
        <begin position="86"/>
        <end position="88"/>
    </location>
    <ligand>
        <name>L-histidine</name>
        <dbReference type="ChEBI" id="CHEBI:57595"/>
    </ligand>
</feature>
<evidence type="ECO:0000256" key="10">
    <source>
        <dbReference type="ARBA" id="ARBA00023146"/>
    </source>
</evidence>
<feature type="binding site" evidence="14">
    <location>
        <position position="116"/>
    </location>
    <ligand>
        <name>L-histidine</name>
        <dbReference type="ChEBI" id="CHEBI:57595"/>
    </ligand>
</feature>
<dbReference type="GO" id="GO:0000105">
    <property type="term" value="P:L-histidine biosynthetic process"/>
    <property type="evidence" value="ECO:0007669"/>
    <property type="project" value="UniProtKB-UniPathway"/>
</dbReference>
<evidence type="ECO:0000256" key="9">
    <source>
        <dbReference type="ARBA" id="ARBA00022917"/>
    </source>
</evidence>
<dbReference type="Proteomes" id="UP000002027">
    <property type="component" value="Chromosome 1"/>
</dbReference>
<feature type="domain" description="Aminoacyl-transfer RNA synthetases class-II family profile" evidence="15">
    <location>
        <begin position="1"/>
        <end position="346"/>
    </location>
</feature>
<gene>
    <name evidence="13" type="primary">hisS</name>
    <name evidence="16" type="ordered locus">Sthe_0476</name>
</gene>
<dbReference type="HAMAP" id="MF_00127">
    <property type="entry name" value="His_tRNA_synth"/>
    <property type="match status" value="1"/>
</dbReference>
<feature type="binding site" evidence="14">
    <location>
        <position position="130"/>
    </location>
    <ligand>
        <name>L-histidine</name>
        <dbReference type="ChEBI" id="CHEBI:57595"/>
    </ligand>
</feature>
<keyword evidence="9 13" id="KW-0648">Protein biosynthesis</keyword>
<dbReference type="SUPFAM" id="SSF52954">
    <property type="entry name" value="Class II aaRS ABD-related"/>
    <property type="match status" value="1"/>
</dbReference>
<dbReference type="Pfam" id="PF13393">
    <property type="entry name" value="tRNA-synt_His"/>
    <property type="match status" value="1"/>
</dbReference>
<keyword evidence="7 13" id="KW-0547">Nucleotide-binding</keyword>
<dbReference type="InterPro" id="IPR004516">
    <property type="entry name" value="HisRS/HisZ"/>
</dbReference>
<dbReference type="eggNOG" id="COG0124">
    <property type="taxonomic scope" value="Bacteria"/>
</dbReference>
<dbReference type="InterPro" id="IPR045864">
    <property type="entry name" value="aa-tRNA-synth_II/BPL/LPL"/>
</dbReference>
<dbReference type="CDD" id="cd00859">
    <property type="entry name" value="HisRS_anticodon"/>
    <property type="match status" value="1"/>
</dbReference>
<evidence type="ECO:0000256" key="2">
    <source>
        <dbReference type="ARBA" id="ARBA00004667"/>
    </source>
</evidence>
<dbReference type="GO" id="GO:0004821">
    <property type="term" value="F:histidine-tRNA ligase activity"/>
    <property type="evidence" value="ECO:0007669"/>
    <property type="project" value="UniProtKB-UniRule"/>
</dbReference>
<dbReference type="InterPro" id="IPR004154">
    <property type="entry name" value="Anticodon-bd"/>
</dbReference>
<dbReference type="PROSITE" id="PS50862">
    <property type="entry name" value="AA_TRNA_LIGASE_II"/>
    <property type="match status" value="1"/>
</dbReference>
<dbReference type="InParanoid" id="D1C7T1"/>
<dbReference type="HAMAP" id="MF_00125">
    <property type="entry name" value="HisZ"/>
    <property type="match status" value="1"/>
</dbReference>
<dbReference type="OrthoDB" id="9800814at2"/>
<reference evidence="16 17" key="2">
    <citation type="journal article" date="2010" name="Stand. Genomic Sci.">
        <title>Complete genome sequence of Desulfohalobium retbaense type strain (HR(100)).</title>
        <authorList>
            <person name="Spring S."/>
            <person name="Nolan M."/>
            <person name="Lapidus A."/>
            <person name="Glavina Del Rio T."/>
            <person name="Copeland A."/>
            <person name="Tice H."/>
            <person name="Cheng J.F."/>
            <person name="Lucas S."/>
            <person name="Land M."/>
            <person name="Chen F."/>
            <person name="Bruce D."/>
            <person name="Goodwin L."/>
            <person name="Pitluck S."/>
            <person name="Ivanova N."/>
            <person name="Mavromatis K."/>
            <person name="Mikhailova N."/>
            <person name="Pati A."/>
            <person name="Chen A."/>
            <person name="Palaniappan K."/>
            <person name="Hauser L."/>
            <person name="Chang Y.J."/>
            <person name="Jeffries C.D."/>
            <person name="Munk C."/>
            <person name="Kiss H."/>
            <person name="Chain P."/>
            <person name="Han C."/>
            <person name="Brettin T."/>
            <person name="Detter J.C."/>
            <person name="Schuler E."/>
            <person name="Goker M."/>
            <person name="Rohde M."/>
            <person name="Bristow J."/>
            <person name="Eisen J.A."/>
            <person name="Markowitz V."/>
            <person name="Hugenholtz P."/>
            <person name="Kyrpides N.C."/>
            <person name="Klenk H.P."/>
        </authorList>
    </citation>
    <scope>NUCLEOTIDE SEQUENCE [LARGE SCALE GENOMIC DNA]</scope>
    <source>
        <strain evidence="17">ATCC 49802 / DSM 20745 / S 6022</strain>
    </source>
</reference>
<dbReference type="FunCoup" id="D1C7T1">
    <property type="interactions" value="463"/>
</dbReference>
<evidence type="ECO:0000313" key="17">
    <source>
        <dbReference type="Proteomes" id="UP000002027"/>
    </source>
</evidence>
<dbReference type="GO" id="GO:0006427">
    <property type="term" value="P:histidyl-tRNA aminoacylation"/>
    <property type="evidence" value="ECO:0007669"/>
    <property type="project" value="UniProtKB-UniRule"/>
</dbReference>
<dbReference type="InterPro" id="IPR006195">
    <property type="entry name" value="aa-tRNA-synth_II"/>
</dbReference>
<dbReference type="STRING" id="479434.Sthe_0476"/>
<evidence type="ECO:0000256" key="13">
    <source>
        <dbReference type="HAMAP-Rule" id="MF_00127"/>
    </source>
</evidence>
<evidence type="ECO:0000256" key="5">
    <source>
        <dbReference type="ARBA" id="ARBA00022490"/>
    </source>
</evidence>
<name>D1C7T1_SPHTD</name>
<dbReference type="SMR" id="D1C7T1"/>
<comment type="pathway">
    <text evidence="2">Amino-acid biosynthesis; L-histidine biosynthesis; L-histidine from 5-phospho-alpha-D-ribose 1-diphosphate: step 1/9.</text>
</comment>
<dbReference type="InterPro" id="IPR004517">
    <property type="entry name" value="HisZ"/>
</dbReference>
<dbReference type="PANTHER" id="PTHR11476:SF7">
    <property type="entry name" value="HISTIDINE--TRNA LIGASE"/>
    <property type="match status" value="1"/>
</dbReference>
<protein>
    <recommendedName>
        <fullName evidence="13">Histidine--tRNA ligase</fullName>
        <ecNumber evidence="13">6.1.1.21</ecNumber>
    </recommendedName>
    <alternativeName>
        <fullName evidence="13">Histidyl-tRNA synthetase</fullName>
        <shortName evidence="13">HisRS</shortName>
    </alternativeName>
</protein>
<evidence type="ECO:0000259" key="15">
    <source>
        <dbReference type="PROSITE" id="PS50862"/>
    </source>
</evidence>
<comment type="subunit">
    <text evidence="4 13">Homodimer.</text>
</comment>
<keyword evidence="17" id="KW-1185">Reference proteome</keyword>
<keyword evidence="10 13" id="KW-0030">Aminoacyl-tRNA synthetase</keyword>
<evidence type="ECO:0000256" key="12">
    <source>
        <dbReference type="ARBA" id="ARBA00047639"/>
    </source>
</evidence>
<comment type="similarity">
    <text evidence="3">Belongs to the class-II aminoacyl-tRNA synthetase family. HisZ subfamily.</text>
</comment>
<evidence type="ECO:0000256" key="4">
    <source>
        <dbReference type="ARBA" id="ARBA00011738"/>
    </source>
</evidence>
<dbReference type="RefSeq" id="WP_012870961.1">
    <property type="nucleotide sequence ID" value="NC_013523.1"/>
</dbReference>
<dbReference type="InterPro" id="IPR015807">
    <property type="entry name" value="His-tRNA-ligase"/>
</dbReference>
<comment type="function">
    <text evidence="11">Required for the first step of histidine biosynthesis. May allow the feedback regulation of ATP phosphoribosyltransferase activity by histidine.</text>
</comment>
<dbReference type="GO" id="GO:0005737">
    <property type="term" value="C:cytoplasm"/>
    <property type="evidence" value="ECO:0007669"/>
    <property type="project" value="UniProtKB-SubCell"/>
</dbReference>
<comment type="subcellular location">
    <subcellularLocation>
        <location evidence="1 13">Cytoplasm</location>
    </subcellularLocation>
</comment>
<evidence type="ECO:0000256" key="8">
    <source>
        <dbReference type="ARBA" id="ARBA00022840"/>
    </source>
</evidence>
<comment type="catalytic activity">
    <reaction evidence="12 13">
        <text>tRNA(His) + L-histidine + ATP = L-histidyl-tRNA(His) + AMP + diphosphate + H(+)</text>
        <dbReference type="Rhea" id="RHEA:17313"/>
        <dbReference type="Rhea" id="RHEA-COMP:9665"/>
        <dbReference type="Rhea" id="RHEA-COMP:9689"/>
        <dbReference type="ChEBI" id="CHEBI:15378"/>
        <dbReference type="ChEBI" id="CHEBI:30616"/>
        <dbReference type="ChEBI" id="CHEBI:33019"/>
        <dbReference type="ChEBI" id="CHEBI:57595"/>
        <dbReference type="ChEBI" id="CHEBI:78442"/>
        <dbReference type="ChEBI" id="CHEBI:78527"/>
        <dbReference type="ChEBI" id="CHEBI:456215"/>
        <dbReference type="EC" id="6.1.1.21"/>
    </reaction>
</comment>
<dbReference type="HOGENOM" id="CLU_025113_3_0_0"/>
<organism evidence="16 17">
    <name type="scientific">Sphaerobacter thermophilus (strain ATCC 49802 / DSM 20745 / KCCM 41009 / NCIMB 13125 / S 6022)</name>
    <dbReference type="NCBI Taxonomy" id="479434"/>
    <lineage>
        <taxon>Bacteria</taxon>
        <taxon>Pseudomonadati</taxon>
        <taxon>Thermomicrobiota</taxon>
        <taxon>Thermomicrobia</taxon>
        <taxon>Sphaerobacterales</taxon>
        <taxon>Sphaerobacterineae</taxon>
        <taxon>Sphaerobacteraceae</taxon>
        <taxon>Sphaerobacter</taxon>
    </lineage>
</organism>
<dbReference type="AlphaFoldDB" id="D1C7T1"/>
<dbReference type="CDD" id="cd00773">
    <property type="entry name" value="HisRS-like_core"/>
    <property type="match status" value="1"/>
</dbReference>
<dbReference type="SUPFAM" id="SSF55681">
    <property type="entry name" value="Class II aaRS and biotin synthetases"/>
    <property type="match status" value="1"/>
</dbReference>
<evidence type="ECO:0000256" key="11">
    <source>
        <dbReference type="ARBA" id="ARBA00025246"/>
    </source>
</evidence>
<evidence type="ECO:0000256" key="1">
    <source>
        <dbReference type="ARBA" id="ARBA00004496"/>
    </source>
</evidence>
<dbReference type="NCBIfam" id="TIGR00442">
    <property type="entry name" value="hisS"/>
    <property type="match status" value="1"/>
</dbReference>
<dbReference type="EC" id="6.1.1.21" evidence="13"/>
<dbReference type="Pfam" id="PF03129">
    <property type="entry name" value="HGTP_anticodon"/>
    <property type="match status" value="1"/>
</dbReference>
<accession>D1C7T1</accession>
<dbReference type="Gene3D" id="3.30.930.10">
    <property type="entry name" value="Bira Bifunctional Protein, Domain 2"/>
    <property type="match status" value="1"/>
</dbReference>
<feature type="binding site" evidence="14">
    <location>
        <position position="281"/>
    </location>
    <ligand>
        <name>L-histidine</name>
        <dbReference type="ChEBI" id="CHEBI:57595"/>
    </ligand>
</feature>
<dbReference type="KEGG" id="sti:Sthe_0476"/>
<keyword evidence="6 13" id="KW-0436">Ligase</keyword>
<proteinExistence type="inferred from homology"/>